<evidence type="ECO:0000313" key="2">
    <source>
        <dbReference type="EMBL" id="KAH0847922.1"/>
    </source>
</evidence>
<gene>
    <name evidence="2" type="ORF">HID58_091714</name>
</gene>
<keyword evidence="3" id="KW-1185">Reference proteome</keyword>
<feature type="compositionally biased region" description="Basic and acidic residues" evidence="1">
    <location>
        <begin position="10"/>
        <end position="19"/>
    </location>
</feature>
<feature type="compositionally biased region" description="Low complexity" evidence="1">
    <location>
        <begin position="99"/>
        <end position="108"/>
    </location>
</feature>
<feature type="compositionally biased region" description="Pro residues" evidence="1">
    <location>
        <begin position="181"/>
        <end position="192"/>
    </location>
</feature>
<dbReference type="PANTHER" id="PTHR47285:SF1">
    <property type="entry name" value="PROTEIN TIC 62, CHLOROPLASTIC"/>
    <property type="match status" value="1"/>
</dbReference>
<feature type="region of interest" description="Disordered" evidence="1">
    <location>
        <begin position="136"/>
        <end position="192"/>
    </location>
</feature>
<dbReference type="PANTHER" id="PTHR47285">
    <property type="entry name" value="PROTEIN TIC 62, CHLOROPLASTIC"/>
    <property type="match status" value="1"/>
</dbReference>
<protein>
    <submittedName>
        <fullName evidence="2">Uncharacterized protein</fullName>
    </submittedName>
</protein>
<evidence type="ECO:0000256" key="1">
    <source>
        <dbReference type="SAM" id="MobiDB-lite"/>
    </source>
</evidence>
<dbReference type="Proteomes" id="UP000824890">
    <property type="component" value="Unassembled WGS sequence"/>
</dbReference>
<feature type="compositionally biased region" description="Low complexity" evidence="1">
    <location>
        <begin position="59"/>
        <end position="68"/>
    </location>
</feature>
<feature type="compositionally biased region" description="Polar residues" evidence="1">
    <location>
        <begin position="136"/>
        <end position="156"/>
    </location>
</feature>
<dbReference type="EMBL" id="JAGKQM010002724">
    <property type="protein sequence ID" value="KAH0847922.1"/>
    <property type="molecule type" value="Genomic_DNA"/>
</dbReference>
<evidence type="ECO:0000313" key="3">
    <source>
        <dbReference type="Proteomes" id="UP000824890"/>
    </source>
</evidence>
<accession>A0ABQ7WZ42</accession>
<feature type="region of interest" description="Disordered" evidence="1">
    <location>
        <begin position="1"/>
        <end position="111"/>
    </location>
</feature>
<name>A0ABQ7WZ42_BRANA</name>
<proteinExistence type="predicted"/>
<sequence length="192" mass="20535">MSSSSRRSVKQVEEKKERPLSPYASYENLKPPSSPTPKASGIQKSDTLAPIPTDSDTGESSTVATTVTEEAEAPPAIPKMRPLSPYAAYADLKPPTSPTPASTGPKKTAPAEEISECLEAMMCCKRLMVVCKITTESASVPETETVNSVTDTSLTPEESAADQPKPRPLSPYTMYEDMKPPTSPLPSPVINH</sequence>
<reference evidence="2 3" key="1">
    <citation type="submission" date="2021-05" db="EMBL/GenBank/DDBJ databases">
        <title>Genome Assembly of Synthetic Allotetraploid Brassica napus Reveals Homoeologous Exchanges between Subgenomes.</title>
        <authorList>
            <person name="Davis J.T."/>
        </authorList>
    </citation>
    <scope>NUCLEOTIDE SEQUENCE [LARGE SCALE GENOMIC DNA]</scope>
    <source>
        <strain evidence="3">cv. Da-Ae</strain>
        <tissue evidence="2">Seedling</tissue>
    </source>
</reference>
<organism evidence="2 3">
    <name type="scientific">Brassica napus</name>
    <name type="common">Rape</name>
    <dbReference type="NCBI Taxonomy" id="3708"/>
    <lineage>
        <taxon>Eukaryota</taxon>
        <taxon>Viridiplantae</taxon>
        <taxon>Streptophyta</taxon>
        <taxon>Embryophyta</taxon>
        <taxon>Tracheophyta</taxon>
        <taxon>Spermatophyta</taxon>
        <taxon>Magnoliopsida</taxon>
        <taxon>eudicotyledons</taxon>
        <taxon>Gunneridae</taxon>
        <taxon>Pentapetalae</taxon>
        <taxon>rosids</taxon>
        <taxon>malvids</taxon>
        <taxon>Brassicales</taxon>
        <taxon>Brassicaceae</taxon>
        <taxon>Brassiceae</taxon>
        <taxon>Brassica</taxon>
    </lineage>
</organism>
<comment type="caution">
    <text evidence="2">The sequence shown here is derived from an EMBL/GenBank/DDBJ whole genome shotgun (WGS) entry which is preliminary data.</text>
</comment>
<dbReference type="InterPro" id="IPR044719">
    <property type="entry name" value="TIC62"/>
</dbReference>